<protein>
    <submittedName>
        <fullName evidence="3">C2H2-type domain-containing protein</fullName>
    </submittedName>
</protein>
<proteinExistence type="predicted"/>
<feature type="transmembrane region" description="Helical" evidence="1">
    <location>
        <begin position="418"/>
        <end position="439"/>
    </location>
</feature>
<name>A0A158P8Q8_ANGCA</name>
<dbReference type="STRING" id="6313.A0A158P8Q8"/>
<dbReference type="AlphaFoldDB" id="A0A158P8Q8"/>
<dbReference type="Proteomes" id="UP000035642">
    <property type="component" value="Unassembled WGS sequence"/>
</dbReference>
<sequence>MPTPLISYSNYLPCSLCNNGSDGLGTLSSAFTSRSASFLCGYHSWFHGAIFQAGTDFPSLSSSSGTPAIRNAVRRCKKKCCFVCKDDLKNTKKRGQEPRRHILQHHLQRPLFQCPHCSYSSSYNKFSVIRHMQRKHHDESGQFINRVSEFRRELGEWYELCFGSGKTTSKLEVEQNTTENQNSENKENIAKYERKDNTQQFTSQQCSTPPQVITPEAPKHKTISENTVALTPIVETPLQTPLKKRRIGFMIEDLLKNIRQQEILRDSPQSVLKTCSIVKTITSVALFATLSNLCHVFMSSSNAIIEGPVQLSLCYAVVEQLSNERHQTCFRAGNCRSYLYCIQKTYRERGMPTFYIGLDSTLLLVDHCACRRFVSLKLASTTPRCRKLSHVGASTTFPKMQTSCRRSDRFEMELLPKVKLICGIFLSLTIVSTVLACALWDFQRQPLHSNLLYVGGLLLAFILNSIIAGLLLLGIAQQNFRMFFPYIVCSTIHGVISLLGIGFYVGPSIYTLIAQKQSRDDLYVLAIFSVLFLFWYWSFHTVRRYRDHVRKTAGEHHKLNDDDFT</sequence>
<keyword evidence="2" id="KW-1185">Reference proteome</keyword>
<keyword evidence="1" id="KW-0472">Membrane</keyword>
<dbReference type="WBParaSite" id="ACAC_0000733501-mRNA-1">
    <property type="protein sequence ID" value="ACAC_0000733501-mRNA-1"/>
    <property type="gene ID" value="ACAC_0000733501"/>
</dbReference>
<organism evidence="2 3">
    <name type="scientific">Angiostrongylus cantonensis</name>
    <name type="common">Rat lungworm</name>
    <dbReference type="NCBI Taxonomy" id="6313"/>
    <lineage>
        <taxon>Eukaryota</taxon>
        <taxon>Metazoa</taxon>
        <taxon>Ecdysozoa</taxon>
        <taxon>Nematoda</taxon>
        <taxon>Chromadorea</taxon>
        <taxon>Rhabditida</taxon>
        <taxon>Rhabditina</taxon>
        <taxon>Rhabditomorpha</taxon>
        <taxon>Strongyloidea</taxon>
        <taxon>Metastrongylidae</taxon>
        <taxon>Angiostrongylus</taxon>
    </lineage>
</organism>
<reference evidence="3" key="2">
    <citation type="submission" date="2016-04" db="UniProtKB">
        <authorList>
            <consortium name="WormBaseParasite"/>
        </authorList>
    </citation>
    <scope>IDENTIFICATION</scope>
</reference>
<reference evidence="2" key="1">
    <citation type="submission" date="2012-09" db="EMBL/GenBank/DDBJ databases">
        <authorList>
            <person name="Martin A.A."/>
        </authorList>
    </citation>
    <scope>NUCLEOTIDE SEQUENCE</scope>
</reference>
<evidence type="ECO:0000256" key="1">
    <source>
        <dbReference type="SAM" id="Phobius"/>
    </source>
</evidence>
<evidence type="ECO:0000313" key="2">
    <source>
        <dbReference type="Proteomes" id="UP000035642"/>
    </source>
</evidence>
<feature type="transmembrane region" description="Helical" evidence="1">
    <location>
        <begin position="451"/>
        <end position="477"/>
    </location>
</feature>
<keyword evidence="1" id="KW-1133">Transmembrane helix</keyword>
<feature type="transmembrane region" description="Helical" evidence="1">
    <location>
        <begin position="483"/>
        <end position="510"/>
    </location>
</feature>
<keyword evidence="1" id="KW-0812">Transmembrane</keyword>
<accession>A0A158P8Q8</accession>
<evidence type="ECO:0000313" key="3">
    <source>
        <dbReference type="WBParaSite" id="ACAC_0000733501-mRNA-1"/>
    </source>
</evidence>
<feature type="transmembrane region" description="Helical" evidence="1">
    <location>
        <begin position="522"/>
        <end position="539"/>
    </location>
</feature>